<keyword evidence="5" id="KW-0503">Monooxygenase</keyword>
<dbReference type="PROSITE" id="PS00086">
    <property type="entry name" value="CYTOCHROME_P450"/>
    <property type="match status" value="1"/>
</dbReference>
<dbReference type="Gene3D" id="1.10.630.10">
    <property type="entry name" value="Cytochrome P450"/>
    <property type="match status" value="2"/>
</dbReference>
<dbReference type="SUPFAM" id="SSF48264">
    <property type="entry name" value="Cytochrome P450"/>
    <property type="match status" value="1"/>
</dbReference>
<dbReference type="InterPro" id="IPR017972">
    <property type="entry name" value="Cyt_P450_CS"/>
</dbReference>
<comment type="similarity">
    <text evidence="1 5">Belongs to the cytochrome P450 family.</text>
</comment>
<dbReference type="GO" id="GO:0005506">
    <property type="term" value="F:iron ion binding"/>
    <property type="evidence" value="ECO:0007669"/>
    <property type="project" value="InterPro"/>
</dbReference>
<dbReference type="InterPro" id="IPR036396">
    <property type="entry name" value="Cyt_P450_sf"/>
</dbReference>
<dbReference type="EMBL" id="JAUJYN010000008">
    <property type="protein sequence ID" value="KAK1264521.1"/>
    <property type="molecule type" value="Genomic_DNA"/>
</dbReference>
<evidence type="ECO:0000256" key="5">
    <source>
        <dbReference type="RuleBase" id="RU000461"/>
    </source>
</evidence>
<keyword evidence="2 5" id="KW-0479">Metal-binding</keyword>
<dbReference type="GO" id="GO:0020037">
    <property type="term" value="F:heme binding"/>
    <property type="evidence" value="ECO:0007669"/>
    <property type="project" value="InterPro"/>
</dbReference>
<dbReference type="InterPro" id="IPR001128">
    <property type="entry name" value="Cyt_P450"/>
</dbReference>
<proteinExistence type="inferred from homology"/>
<evidence type="ECO:0000313" key="6">
    <source>
        <dbReference type="EMBL" id="KAK1264521.1"/>
    </source>
</evidence>
<keyword evidence="7" id="KW-1185">Reference proteome</keyword>
<keyword evidence="5" id="KW-0349">Heme</keyword>
<accession>A0AAV9AK76</accession>
<dbReference type="Pfam" id="PF00067">
    <property type="entry name" value="p450"/>
    <property type="match status" value="1"/>
</dbReference>
<sequence>MVFNFMITGRDTTGASLAWFFWFVSKNPLLETKIYKELKVRFGKANKQTKVGAGMRVLFSMYLVDYEEFMPERWITGQGMVRYEPSCKFFAFNVGTRACLGKDMAFTCRG</sequence>
<name>A0AAV9AK76_ACOGR</name>
<evidence type="ECO:0000256" key="2">
    <source>
        <dbReference type="ARBA" id="ARBA00022723"/>
    </source>
</evidence>
<evidence type="ECO:0000313" key="7">
    <source>
        <dbReference type="Proteomes" id="UP001179952"/>
    </source>
</evidence>
<comment type="caution">
    <text evidence="6">The sequence shown here is derived from an EMBL/GenBank/DDBJ whole genome shotgun (WGS) entry which is preliminary data.</text>
</comment>
<evidence type="ECO:0008006" key="8">
    <source>
        <dbReference type="Google" id="ProtNLM"/>
    </source>
</evidence>
<reference evidence="6" key="1">
    <citation type="journal article" date="2023" name="Nat. Commun.">
        <title>Diploid and tetraploid genomes of Acorus and the evolution of monocots.</title>
        <authorList>
            <person name="Ma L."/>
            <person name="Liu K.W."/>
            <person name="Li Z."/>
            <person name="Hsiao Y.Y."/>
            <person name="Qi Y."/>
            <person name="Fu T."/>
            <person name="Tang G.D."/>
            <person name="Zhang D."/>
            <person name="Sun W.H."/>
            <person name="Liu D.K."/>
            <person name="Li Y."/>
            <person name="Chen G.Z."/>
            <person name="Liu X.D."/>
            <person name="Liao X.Y."/>
            <person name="Jiang Y.T."/>
            <person name="Yu X."/>
            <person name="Hao Y."/>
            <person name="Huang J."/>
            <person name="Zhao X.W."/>
            <person name="Ke S."/>
            <person name="Chen Y.Y."/>
            <person name="Wu W.L."/>
            <person name="Hsu J.L."/>
            <person name="Lin Y.F."/>
            <person name="Huang M.D."/>
            <person name="Li C.Y."/>
            <person name="Huang L."/>
            <person name="Wang Z.W."/>
            <person name="Zhao X."/>
            <person name="Zhong W.Y."/>
            <person name="Peng D.H."/>
            <person name="Ahmad S."/>
            <person name="Lan S."/>
            <person name="Zhang J.S."/>
            <person name="Tsai W.C."/>
            <person name="Van de Peer Y."/>
            <person name="Liu Z.J."/>
        </authorList>
    </citation>
    <scope>NUCLEOTIDE SEQUENCE</scope>
    <source>
        <strain evidence="6">SCP</strain>
    </source>
</reference>
<keyword evidence="3 5" id="KW-0560">Oxidoreductase</keyword>
<dbReference type="PANTHER" id="PTHR24296">
    <property type="entry name" value="CYTOCHROME P450"/>
    <property type="match status" value="1"/>
</dbReference>
<protein>
    <recommendedName>
        <fullName evidence="8">Cytochrome P450</fullName>
    </recommendedName>
</protein>
<gene>
    <name evidence="6" type="ORF">QJS04_geneDACA014343</name>
</gene>
<evidence type="ECO:0000256" key="4">
    <source>
        <dbReference type="ARBA" id="ARBA00023004"/>
    </source>
</evidence>
<dbReference type="Proteomes" id="UP001179952">
    <property type="component" value="Unassembled WGS sequence"/>
</dbReference>
<evidence type="ECO:0000256" key="1">
    <source>
        <dbReference type="ARBA" id="ARBA00010617"/>
    </source>
</evidence>
<reference evidence="6" key="2">
    <citation type="submission" date="2023-06" db="EMBL/GenBank/DDBJ databases">
        <authorList>
            <person name="Ma L."/>
            <person name="Liu K.-W."/>
            <person name="Li Z."/>
            <person name="Hsiao Y.-Y."/>
            <person name="Qi Y."/>
            <person name="Fu T."/>
            <person name="Tang G."/>
            <person name="Zhang D."/>
            <person name="Sun W.-H."/>
            <person name="Liu D.-K."/>
            <person name="Li Y."/>
            <person name="Chen G.-Z."/>
            <person name="Liu X.-D."/>
            <person name="Liao X.-Y."/>
            <person name="Jiang Y.-T."/>
            <person name="Yu X."/>
            <person name="Hao Y."/>
            <person name="Huang J."/>
            <person name="Zhao X.-W."/>
            <person name="Ke S."/>
            <person name="Chen Y.-Y."/>
            <person name="Wu W.-L."/>
            <person name="Hsu J.-L."/>
            <person name="Lin Y.-F."/>
            <person name="Huang M.-D."/>
            <person name="Li C.-Y."/>
            <person name="Huang L."/>
            <person name="Wang Z.-W."/>
            <person name="Zhao X."/>
            <person name="Zhong W.-Y."/>
            <person name="Peng D.-H."/>
            <person name="Ahmad S."/>
            <person name="Lan S."/>
            <person name="Zhang J.-S."/>
            <person name="Tsai W.-C."/>
            <person name="Van De Peer Y."/>
            <person name="Liu Z.-J."/>
        </authorList>
    </citation>
    <scope>NUCLEOTIDE SEQUENCE</scope>
    <source>
        <strain evidence="6">SCP</strain>
        <tissue evidence="6">Leaves</tissue>
    </source>
</reference>
<evidence type="ECO:0000256" key="3">
    <source>
        <dbReference type="ARBA" id="ARBA00023002"/>
    </source>
</evidence>
<dbReference type="GO" id="GO:0006629">
    <property type="term" value="P:lipid metabolic process"/>
    <property type="evidence" value="ECO:0007669"/>
    <property type="project" value="UniProtKB-ARBA"/>
</dbReference>
<dbReference type="AlphaFoldDB" id="A0AAV9AK76"/>
<organism evidence="6 7">
    <name type="scientific">Acorus gramineus</name>
    <name type="common">Dwarf sweet flag</name>
    <dbReference type="NCBI Taxonomy" id="55184"/>
    <lineage>
        <taxon>Eukaryota</taxon>
        <taxon>Viridiplantae</taxon>
        <taxon>Streptophyta</taxon>
        <taxon>Embryophyta</taxon>
        <taxon>Tracheophyta</taxon>
        <taxon>Spermatophyta</taxon>
        <taxon>Magnoliopsida</taxon>
        <taxon>Liliopsida</taxon>
        <taxon>Acoraceae</taxon>
        <taxon>Acorus</taxon>
    </lineage>
</organism>
<dbReference type="GO" id="GO:0004497">
    <property type="term" value="F:monooxygenase activity"/>
    <property type="evidence" value="ECO:0007669"/>
    <property type="project" value="UniProtKB-KW"/>
</dbReference>
<keyword evidence="4 5" id="KW-0408">Iron</keyword>
<dbReference type="GO" id="GO:0016705">
    <property type="term" value="F:oxidoreductase activity, acting on paired donors, with incorporation or reduction of molecular oxygen"/>
    <property type="evidence" value="ECO:0007669"/>
    <property type="project" value="InterPro"/>
</dbReference>